<comment type="caution">
    <text evidence="3">The sequence shown here is derived from an EMBL/GenBank/DDBJ whole genome shotgun (WGS) entry which is preliminary data.</text>
</comment>
<feature type="domain" description="MnmE helical" evidence="2">
    <location>
        <begin position="125"/>
        <end position="220"/>
    </location>
</feature>
<dbReference type="PANTHER" id="PTHR42714">
    <property type="entry name" value="TRNA MODIFICATION GTPASE GTPBP3"/>
    <property type="match status" value="1"/>
</dbReference>
<dbReference type="InterPro" id="IPR027368">
    <property type="entry name" value="MnmE_dom2"/>
</dbReference>
<dbReference type="GO" id="GO:0005525">
    <property type="term" value="F:GTP binding"/>
    <property type="evidence" value="ECO:0007669"/>
    <property type="project" value="InterPro"/>
</dbReference>
<dbReference type="EMBL" id="BARS01016474">
    <property type="protein sequence ID" value="GAF87531.1"/>
    <property type="molecule type" value="Genomic_DNA"/>
</dbReference>
<dbReference type="InterPro" id="IPR027417">
    <property type="entry name" value="P-loop_NTPase"/>
</dbReference>
<dbReference type="GO" id="GO:0002098">
    <property type="term" value="P:tRNA wobble uridine modification"/>
    <property type="evidence" value="ECO:0007669"/>
    <property type="project" value="TreeGrafter"/>
</dbReference>
<dbReference type="AlphaFoldDB" id="X0TJU4"/>
<protein>
    <recommendedName>
        <fullName evidence="4">tRNA uridine-5-carboxymethylaminomethyl(34) synthesis GTPase MnmE</fullName>
    </recommendedName>
</protein>
<name>X0TJU4_9ZZZZ</name>
<feature type="domain" description="GTP-binding protein TrmE N-terminal" evidence="1">
    <location>
        <begin position="6"/>
        <end position="122"/>
    </location>
</feature>
<dbReference type="InterPro" id="IPR018948">
    <property type="entry name" value="GTP-bd_TrmE_N"/>
</dbReference>
<dbReference type="SUPFAM" id="SSF116878">
    <property type="entry name" value="TrmE connector domain"/>
    <property type="match status" value="1"/>
</dbReference>
<dbReference type="Pfam" id="PF10396">
    <property type="entry name" value="TrmE_N"/>
    <property type="match status" value="1"/>
</dbReference>
<feature type="non-terminal residue" evidence="3">
    <location>
        <position position="253"/>
    </location>
</feature>
<dbReference type="SUPFAM" id="SSF52540">
    <property type="entry name" value="P-loop containing nucleoside triphosphate hydrolases"/>
    <property type="match status" value="1"/>
</dbReference>
<gene>
    <name evidence="3" type="ORF">S01H1_27106</name>
</gene>
<dbReference type="InterPro" id="IPR025867">
    <property type="entry name" value="MnmE_helical"/>
</dbReference>
<dbReference type="Pfam" id="PF12631">
    <property type="entry name" value="MnmE_helical"/>
    <property type="match status" value="1"/>
</dbReference>
<organism evidence="3">
    <name type="scientific">marine sediment metagenome</name>
    <dbReference type="NCBI Taxonomy" id="412755"/>
    <lineage>
        <taxon>unclassified sequences</taxon>
        <taxon>metagenomes</taxon>
        <taxon>ecological metagenomes</taxon>
    </lineage>
</organism>
<dbReference type="Gene3D" id="3.30.1360.120">
    <property type="entry name" value="Probable tRNA modification gtpase trme, domain 1"/>
    <property type="match status" value="1"/>
</dbReference>
<accession>X0TJU4</accession>
<dbReference type="InterPro" id="IPR027266">
    <property type="entry name" value="TrmE/GcvT-like"/>
</dbReference>
<proteinExistence type="predicted"/>
<evidence type="ECO:0000259" key="2">
    <source>
        <dbReference type="Pfam" id="PF12631"/>
    </source>
</evidence>
<dbReference type="SUPFAM" id="SSF103025">
    <property type="entry name" value="Folate-binding domain"/>
    <property type="match status" value="1"/>
</dbReference>
<dbReference type="PANTHER" id="PTHR42714:SF2">
    <property type="entry name" value="TRNA MODIFICATION GTPASE GTPBP3, MITOCHONDRIAL"/>
    <property type="match status" value="1"/>
</dbReference>
<reference evidence="3" key="1">
    <citation type="journal article" date="2014" name="Front. Microbiol.">
        <title>High frequency of phylogenetically diverse reductive dehalogenase-homologous genes in deep subseafloor sedimentary metagenomes.</title>
        <authorList>
            <person name="Kawai M."/>
            <person name="Futagami T."/>
            <person name="Toyoda A."/>
            <person name="Takaki Y."/>
            <person name="Nishi S."/>
            <person name="Hori S."/>
            <person name="Arai W."/>
            <person name="Tsubouchi T."/>
            <person name="Morono Y."/>
            <person name="Uchiyama I."/>
            <person name="Ito T."/>
            <person name="Fujiyama A."/>
            <person name="Inagaki F."/>
            <person name="Takami H."/>
        </authorList>
    </citation>
    <scope>NUCLEOTIDE SEQUENCE</scope>
    <source>
        <strain evidence="3">Expedition CK06-06</strain>
    </source>
</reference>
<evidence type="ECO:0000259" key="1">
    <source>
        <dbReference type="Pfam" id="PF10396"/>
    </source>
</evidence>
<evidence type="ECO:0000313" key="3">
    <source>
        <dbReference type="EMBL" id="GAF87531.1"/>
    </source>
</evidence>
<dbReference type="Gene3D" id="1.20.120.430">
    <property type="entry name" value="tRNA modification GTPase MnmE domain 2"/>
    <property type="match status" value="1"/>
</dbReference>
<evidence type="ECO:0008006" key="4">
    <source>
        <dbReference type="Google" id="ProtNLM"/>
    </source>
</evidence>
<dbReference type="GO" id="GO:0030488">
    <property type="term" value="P:tRNA methylation"/>
    <property type="evidence" value="ECO:0007669"/>
    <property type="project" value="TreeGrafter"/>
</dbReference>
<sequence>MKHGDTIAAIATPAGAGGVGIVRVSGPQALEVLALVSGRTAESFTDRLMVHGLARDLAGERVDDVLFVAMRGPRSFTGEDVVEIHGHGGAVNMARLLRAAVDRGARHAEAGEFTRRAFENGKVDLARAEAIIDIVEASSERACRLAQAQLAGGFGWEIGDLRQAGTRLLALLEAGLDFPDEDLDATEMAEVRMGARELAARLEGLAGTFAMGRALREGIDVALSGPVNAGKSSLFNKLLDAERALVAEEPGTT</sequence>
<dbReference type="Gene3D" id="3.40.50.300">
    <property type="entry name" value="P-loop containing nucleotide triphosphate hydrolases"/>
    <property type="match status" value="1"/>
</dbReference>
<dbReference type="GO" id="GO:0005829">
    <property type="term" value="C:cytosol"/>
    <property type="evidence" value="ECO:0007669"/>
    <property type="project" value="TreeGrafter"/>
</dbReference>
<dbReference type="CDD" id="cd14858">
    <property type="entry name" value="TrmE_N"/>
    <property type="match status" value="1"/>
</dbReference>